<keyword evidence="4" id="KW-1133">Transmembrane helix</keyword>
<dbReference type="FunCoup" id="A0A151Z9B8">
    <property type="interactions" value="331"/>
</dbReference>
<keyword evidence="4" id="KW-0472">Membrane</keyword>
<organism evidence="6 7">
    <name type="scientific">Tieghemostelium lacteum</name>
    <name type="common">Slime mold</name>
    <name type="synonym">Dictyostelium lacteum</name>
    <dbReference type="NCBI Taxonomy" id="361077"/>
    <lineage>
        <taxon>Eukaryota</taxon>
        <taxon>Amoebozoa</taxon>
        <taxon>Evosea</taxon>
        <taxon>Eumycetozoa</taxon>
        <taxon>Dictyostelia</taxon>
        <taxon>Dictyosteliales</taxon>
        <taxon>Raperosteliaceae</taxon>
        <taxon>Tieghemostelium</taxon>
    </lineage>
</organism>
<dbReference type="OrthoDB" id="202234at2759"/>
<protein>
    <recommendedName>
        <fullName evidence="5">Phospholipid/glycerol acyltransferase domain-containing protein</fullName>
    </recommendedName>
</protein>
<dbReference type="PANTHER" id="PTHR10434:SF11">
    <property type="entry name" value="1-ACYL-SN-GLYCEROL-3-PHOSPHATE ACYLTRANSFERASE"/>
    <property type="match status" value="1"/>
</dbReference>
<evidence type="ECO:0000256" key="4">
    <source>
        <dbReference type="SAM" id="Phobius"/>
    </source>
</evidence>
<proteinExistence type="predicted"/>
<dbReference type="Proteomes" id="UP000076078">
    <property type="component" value="Unassembled WGS sequence"/>
</dbReference>
<dbReference type="GO" id="GO:0005783">
    <property type="term" value="C:endoplasmic reticulum"/>
    <property type="evidence" value="ECO:0007669"/>
    <property type="project" value="TreeGrafter"/>
</dbReference>
<dbReference type="InterPro" id="IPR002123">
    <property type="entry name" value="Plipid/glycerol_acylTrfase"/>
</dbReference>
<dbReference type="AlphaFoldDB" id="A0A151Z9B8"/>
<dbReference type="CDD" id="cd07989">
    <property type="entry name" value="LPLAT_AGPAT-like"/>
    <property type="match status" value="1"/>
</dbReference>
<feature type="transmembrane region" description="Helical" evidence="4">
    <location>
        <begin position="149"/>
        <end position="168"/>
    </location>
</feature>
<dbReference type="Pfam" id="PF01553">
    <property type="entry name" value="Acyltransferase"/>
    <property type="match status" value="1"/>
</dbReference>
<feature type="region of interest" description="Disordered" evidence="3">
    <location>
        <begin position="1"/>
        <end position="27"/>
    </location>
</feature>
<accession>A0A151Z9B8</accession>
<keyword evidence="2" id="KW-0012">Acyltransferase</keyword>
<dbReference type="GO" id="GO:0003841">
    <property type="term" value="F:1-acylglycerol-3-phosphate O-acyltransferase activity"/>
    <property type="evidence" value="ECO:0007669"/>
    <property type="project" value="TreeGrafter"/>
</dbReference>
<evidence type="ECO:0000313" key="7">
    <source>
        <dbReference type="Proteomes" id="UP000076078"/>
    </source>
</evidence>
<dbReference type="InParanoid" id="A0A151Z9B8"/>
<evidence type="ECO:0000256" key="2">
    <source>
        <dbReference type="ARBA" id="ARBA00023315"/>
    </source>
</evidence>
<reference evidence="6 7" key="1">
    <citation type="submission" date="2015-12" db="EMBL/GenBank/DDBJ databases">
        <title>Dictyostelia acquired genes for synthesis and detection of signals that induce cell-type specialization by lateral gene transfer from prokaryotes.</title>
        <authorList>
            <person name="Gloeckner G."/>
            <person name="Schaap P."/>
        </authorList>
    </citation>
    <scope>NUCLEOTIDE SEQUENCE [LARGE SCALE GENOMIC DNA]</scope>
    <source>
        <strain evidence="6 7">TK</strain>
    </source>
</reference>
<evidence type="ECO:0000256" key="3">
    <source>
        <dbReference type="SAM" id="MobiDB-lite"/>
    </source>
</evidence>
<keyword evidence="4" id="KW-0812">Transmembrane</keyword>
<dbReference type="EMBL" id="LODT01000037">
    <property type="protein sequence ID" value="KYQ90537.1"/>
    <property type="molecule type" value="Genomic_DNA"/>
</dbReference>
<feature type="transmembrane region" description="Helical" evidence="4">
    <location>
        <begin position="301"/>
        <end position="323"/>
    </location>
</feature>
<keyword evidence="1" id="KW-0808">Transferase</keyword>
<dbReference type="SUPFAM" id="SSF69593">
    <property type="entry name" value="Glycerol-3-phosphate (1)-acyltransferase"/>
    <property type="match status" value="1"/>
</dbReference>
<dbReference type="GO" id="GO:0006654">
    <property type="term" value="P:phosphatidic acid biosynthetic process"/>
    <property type="evidence" value="ECO:0007669"/>
    <property type="project" value="TreeGrafter"/>
</dbReference>
<feature type="domain" description="Phospholipid/glycerol acyltransferase" evidence="5">
    <location>
        <begin position="118"/>
        <end position="234"/>
    </location>
</feature>
<evidence type="ECO:0000259" key="5">
    <source>
        <dbReference type="SMART" id="SM00563"/>
    </source>
</evidence>
<name>A0A151Z9B8_TIELA</name>
<sequence>MEQSSSLHQRHKTKSDKNENEKLTLSSQTPPNEFKLFKLIRLTAVLLWVCTFTVLVWIIMPLNLIVLDPLCKYFRVRSKNYSLEILSRFWAKSILFLLNIKIVIEGDQHLEICQEKATVMVYSHSSYLDPVILQAYSPIPSKFIFKRELLYILPVVFVLAALVGHIPINRKKKDAAIDSINDAAEVVSKYNKCVTISPEGTRSPDGNLQSFKKGAFHLALKSQSTISPVVFFGNHLLWPPTQLLPNSGTSYVRFLNPYRIPQDSTVDSLLDQTREVMLKSLESPPKNFQTFPSKPSAKHSFIFLIIMIPLLYNIFKFLHSYFIDPSLSLVYNNLISQNTTHF</sequence>
<evidence type="ECO:0000313" key="6">
    <source>
        <dbReference type="EMBL" id="KYQ90537.1"/>
    </source>
</evidence>
<dbReference type="OMA" id="ACRIFIC"/>
<dbReference type="PANTHER" id="PTHR10434">
    <property type="entry name" value="1-ACYL-SN-GLYCEROL-3-PHOSPHATE ACYLTRANSFERASE"/>
    <property type="match status" value="1"/>
</dbReference>
<dbReference type="STRING" id="361077.A0A151Z9B8"/>
<evidence type="ECO:0000256" key="1">
    <source>
        <dbReference type="ARBA" id="ARBA00022679"/>
    </source>
</evidence>
<dbReference type="SMART" id="SM00563">
    <property type="entry name" value="PlsC"/>
    <property type="match status" value="1"/>
</dbReference>
<feature type="transmembrane region" description="Helical" evidence="4">
    <location>
        <begin position="39"/>
        <end position="60"/>
    </location>
</feature>
<keyword evidence="7" id="KW-1185">Reference proteome</keyword>
<gene>
    <name evidence="6" type="ORF">DLAC_09162</name>
</gene>
<comment type="caution">
    <text evidence="6">The sequence shown here is derived from an EMBL/GenBank/DDBJ whole genome shotgun (WGS) entry which is preliminary data.</text>
</comment>